<comment type="caution">
    <text evidence="1">The sequence shown here is derived from an EMBL/GenBank/DDBJ whole genome shotgun (WGS) entry which is preliminary data.</text>
</comment>
<reference evidence="1 2" key="1">
    <citation type="journal article" date="2021" name="bioRxiv">
        <title>Unique metabolic strategies in Hadean analogues reveal hints for primordial physiology.</title>
        <authorList>
            <person name="Nobu M.K."/>
            <person name="Nakai R."/>
            <person name="Tamazawa S."/>
            <person name="Mori H."/>
            <person name="Toyoda A."/>
            <person name="Ijiri A."/>
            <person name="Suzuki S."/>
            <person name="Kurokawa K."/>
            <person name="Kamagata Y."/>
            <person name="Tamaki H."/>
        </authorList>
    </citation>
    <scope>NUCLEOTIDE SEQUENCE [LARGE SCALE GENOMIC DNA]</scope>
    <source>
        <strain evidence="1">BS525</strain>
    </source>
</reference>
<accession>A0A9E2BI59</accession>
<protein>
    <submittedName>
        <fullName evidence="1">Uncharacterized protein</fullName>
    </submittedName>
</protein>
<gene>
    <name evidence="1" type="ORF">DDT42_01861</name>
</gene>
<name>A0A9E2BI59_PSYF1</name>
<sequence length="498" mass="55526">MIAIKRTNPPKGAIPPQPTVTPEYFKSILSRDRFYPQEALNPQQRRISSYLEKARSYIDKPFNPFVNLVYRLYQKGYYKTEDLPPLVLPGTTYPSMAAAGATINLERKFEAAEMQKPPRKTTTTWLPEFLTALDFLGYGIRGGILEAGRPEATLPSVFEKFWKGVTLKEKPEGWDMVMEYAKRGHSWAKELSKNKWAMLGAGLALGIATNPMNFAVIKTRMLTSMAKMPDNLLEVAKMTGKARALTRGLSEADAVLEGITYANKASSAWKVTKPVEEVRKMVVDTMLFGKNIKLDLPFGAKYLKVYGKEIADVTPIFGAVKTAKDALVSIIPGATIIHDSIGNTFSLYYTSTKYMKDAVKLGRTKRALAHGIFAAPAIAGEAMTQTLIRMDDVTTQFPLEKWTKETLEQVTFSVEDPAFHRQAMANLQEYKTGLNKLIHTTGLDEVAKQADINSFKNMIQKTENEIRTYAGRAVALSPGQTVMAAELKDVLLQTRKQV</sequence>
<dbReference type="AlphaFoldDB" id="A0A9E2BI59"/>
<evidence type="ECO:0000313" key="1">
    <source>
        <dbReference type="EMBL" id="MBT9145982.1"/>
    </source>
</evidence>
<evidence type="ECO:0000313" key="2">
    <source>
        <dbReference type="Proteomes" id="UP000811545"/>
    </source>
</evidence>
<organism evidence="1 2">
    <name type="scientific">Psychracetigena formicireducens</name>
    <dbReference type="NCBI Taxonomy" id="2986056"/>
    <lineage>
        <taxon>Bacteria</taxon>
        <taxon>Bacillati</taxon>
        <taxon>Candidatus Lithacetigenota</taxon>
        <taxon>Candidatus Psychracetigena</taxon>
    </lineage>
</organism>
<dbReference type="Proteomes" id="UP000811545">
    <property type="component" value="Unassembled WGS sequence"/>
</dbReference>
<dbReference type="EMBL" id="QLTW01000252">
    <property type="protein sequence ID" value="MBT9145982.1"/>
    <property type="molecule type" value="Genomic_DNA"/>
</dbReference>
<proteinExistence type="predicted"/>